<sequence length="363" mass="40122">MIRGNLLQRLDKAINIDVDDVNTEFIKTLRITPKNQTSNQVIITNDLLKPKHAGLLDDLIRKHGQDGWERVYDIAAVHLCAANIPYISGRVLVQVSLRSIQDKEAVINQARFFANTFESLGVARDRFVIKVPFSGPAASAAKVLNAEGIRTLATAVFSLEQAIAASQSNCLFISPYFNEIATHLDSSLIPTNEDPALEHPMSARVVHILHTFAEAYLATGKEQPVMVIGSNHGIQELFAMAELGCQHVTISPRDLVALQETADDLAPITSQKPTHPYAAYKVVERLQTLLAMDPLAGPSWDGKLASFETDYLSDGGERLNKVLQEDNAARKRFQDATKFFLDAENRARTYIEDRMSALAESRA</sequence>
<dbReference type="Proteomes" id="UP001265746">
    <property type="component" value="Unassembled WGS sequence"/>
</dbReference>
<dbReference type="GO" id="GO:0004801">
    <property type="term" value="F:transaldolase activity"/>
    <property type="evidence" value="ECO:0007669"/>
    <property type="project" value="TreeGrafter"/>
</dbReference>
<proteinExistence type="predicted"/>
<dbReference type="GO" id="GO:0005975">
    <property type="term" value="P:carbohydrate metabolic process"/>
    <property type="evidence" value="ECO:0007669"/>
    <property type="project" value="InterPro"/>
</dbReference>
<evidence type="ECO:0000313" key="2">
    <source>
        <dbReference type="EMBL" id="KAK2599896.1"/>
    </source>
</evidence>
<dbReference type="GO" id="GO:0009052">
    <property type="term" value="P:pentose-phosphate shunt, non-oxidative branch"/>
    <property type="evidence" value="ECO:0007669"/>
    <property type="project" value="TreeGrafter"/>
</dbReference>
<comment type="caution">
    <text evidence="2">The sequence shown here is derived from an EMBL/GenBank/DDBJ whole genome shotgun (WGS) entry which is preliminary data.</text>
</comment>
<dbReference type="Gene3D" id="3.20.20.70">
    <property type="entry name" value="Aldolase class I"/>
    <property type="match status" value="1"/>
</dbReference>
<name>A0AAD9S6P0_PHOAM</name>
<evidence type="ECO:0008006" key="4">
    <source>
        <dbReference type="Google" id="ProtNLM"/>
    </source>
</evidence>
<dbReference type="InterPro" id="IPR013785">
    <property type="entry name" value="Aldolase_TIM"/>
</dbReference>
<dbReference type="PANTHER" id="PTHR10683:SF39">
    <property type="entry name" value="TRANSALDOLASE"/>
    <property type="match status" value="1"/>
</dbReference>
<dbReference type="AlphaFoldDB" id="A0AAD9S6P0"/>
<dbReference type="EMBL" id="JAUJFL010000007">
    <property type="protein sequence ID" value="KAK2599896.1"/>
    <property type="molecule type" value="Genomic_DNA"/>
</dbReference>
<dbReference type="Pfam" id="PF00923">
    <property type="entry name" value="TAL_FSA"/>
    <property type="match status" value="1"/>
</dbReference>
<evidence type="ECO:0000313" key="3">
    <source>
        <dbReference type="Proteomes" id="UP001265746"/>
    </source>
</evidence>
<evidence type="ECO:0000256" key="1">
    <source>
        <dbReference type="ARBA" id="ARBA00023270"/>
    </source>
</evidence>
<dbReference type="SUPFAM" id="SSF51569">
    <property type="entry name" value="Aldolase"/>
    <property type="match status" value="1"/>
</dbReference>
<dbReference type="InterPro" id="IPR001585">
    <property type="entry name" value="TAL/FSA"/>
</dbReference>
<reference evidence="2" key="1">
    <citation type="submission" date="2023-06" db="EMBL/GenBank/DDBJ databases">
        <authorList>
            <person name="Noh H."/>
        </authorList>
    </citation>
    <scope>NUCLEOTIDE SEQUENCE</scope>
    <source>
        <strain evidence="2">DUCC20226</strain>
    </source>
</reference>
<keyword evidence="1" id="KW-0704">Schiff base</keyword>
<keyword evidence="3" id="KW-1185">Reference proteome</keyword>
<gene>
    <name evidence="2" type="ORF">N8I77_011613</name>
</gene>
<dbReference type="PANTHER" id="PTHR10683">
    <property type="entry name" value="TRANSALDOLASE"/>
    <property type="match status" value="1"/>
</dbReference>
<organism evidence="2 3">
    <name type="scientific">Phomopsis amygdali</name>
    <name type="common">Fusicoccum amygdali</name>
    <dbReference type="NCBI Taxonomy" id="1214568"/>
    <lineage>
        <taxon>Eukaryota</taxon>
        <taxon>Fungi</taxon>
        <taxon>Dikarya</taxon>
        <taxon>Ascomycota</taxon>
        <taxon>Pezizomycotina</taxon>
        <taxon>Sordariomycetes</taxon>
        <taxon>Sordariomycetidae</taxon>
        <taxon>Diaporthales</taxon>
        <taxon>Diaporthaceae</taxon>
        <taxon>Diaporthe</taxon>
    </lineage>
</organism>
<protein>
    <recommendedName>
        <fullName evidence="4">Transaldolase</fullName>
    </recommendedName>
</protein>
<accession>A0AAD9S6P0</accession>